<evidence type="ECO:0000313" key="4">
    <source>
        <dbReference type="Proteomes" id="UP001432312"/>
    </source>
</evidence>
<proteinExistence type="predicted"/>
<keyword evidence="4" id="KW-1185">Reference proteome</keyword>
<feature type="region of interest" description="Disordered" evidence="1">
    <location>
        <begin position="78"/>
        <end position="101"/>
    </location>
</feature>
<feature type="signal peptide" evidence="2">
    <location>
        <begin position="1"/>
        <end position="21"/>
    </location>
</feature>
<evidence type="ECO:0008006" key="5">
    <source>
        <dbReference type="Google" id="ProtNLM"/>
    </source>
</evidence>
<gene>
    <name evidence="3" type="ORF">OHA91_34405</name>
</gene>
<dbReference type="RefSeq" id="WP_031157249.1">
    <property type="nucleotide sequence ID" value="NZ_CP108036.1"/>
</dbReference>
<accession>A0ABZ1QKJ7</accession>
<reference evidence="3" key="1">
    <citation type="submission" date="2022-10" db="EMBL/GenBank/DDBJ databases">
        <title>The complete genomes of actinobacterial strains from the NBC collection.</title>
        <authorList>
            <person name="Joergensen T.S."/>
            <person name="Alvarez Arevalo M."/>
            <person name="Sterndorff E.B."/>
            <person name="Faurdal D."/>
            <person name="Vuksanovic O."/>
            <person name="Mourched A.-S."/>
            <person name="Charusanti P."/>
            <person name="Shaw S."/>
            <person name="Blin K."/>
            <person name="Weber T."/>
        </authorList>
    </citation>
    <scope>NUCLEOTIDE SEQUENCE</scope>
    <source>
        <strain evidence="3">NBC_00303</strain>
    </source>
</reference>
<feature type="chain" id="PRO_5045938390" description="Secreted protein" evidence="2">
    <location>
        <begin position="22"/>
        <end position="197"/>
    </location>
</feature>
<keyword evidence="2" id="KW-0732">Signal</keyword>
<organism evidence="3 4">
    <name type="scientific">Streptomyces erythrochromogenes</name>
    <dbReference type="NCBI Taxonomy" id="285574"/>
    <lineage>
        <taxon>Bacteria</taxon>
        <taxon>Bacillati</taxon>
        <taxon>Actinomycetota</taxon>
        <taxon>Actinomycetes</taxon>
        <taxon>Kitasatosporales</taxon>
        <taxon>Streptomycetaceae</taxon>
        <taxon>Streptomyces</taxon>
    </lineage>
</organism>
<dbReference type="Proteomes" id="UP001432312">
    <property type="component" value="Chromosome"/>
</dbReference>
<dbReference type="EMBL" id="CP108036">
    <property type="protein sequence ID" value="WUN83168.1"/>
    <property type="molecule type" value="Genomic_DNA"/>
</dbReference>
<evidence type="ECO:0000256" key="2">
    <source>
        <dbReference type="SAM" id="SignalP"/>
    </source>
</evidence>
<evidence type="ECO:0000256" key="1">
    <source>
        <dbReference type="SAM" id="MobiDB-lite"/>
    </source>
</evidence>
<name>A0ABZ1QKJ7_9ACTN</name>
<sequence>MNALLKRVWIGLAATLIVSLAAVVAPDHVQIGDDGRIHLGAPAPAPTTSLSAAEPAPESTSPPLTRDAVDEAIRTAVGAAGLDPAQGRPTVAAGADSKRTGWTAVREKSAAQSEVNAVCADLERQGWTLNRNPKGDRPDASRSYKRGGWYLVVSTRDKSRAPSTASALTDSQTHLTLTGLQLNLSDIPLPEITVRIG</sequence>
<dbReference type="GeneID" id="95501250"/>
<feature type="region of interest" description="Disordered" evidence="1">
    <location>
        <begin position="36"/>
        <end position="65"/>
    </location>
</feature>
<protein>
    <recommendedName>
        <fullName evidence="5">Secreted protein</fullName>
    </recommendedName>
</protein>
<feature type="compositionally biased region" description="Low complexity" evidence="1">
    <location>
        <begin position="46"/>
        <end position="65"/>
    </location>
</feature>
<evidence type="ECO:0000313" key="3">
    <source>
        <dbReference type="EMBL" id="WUN83168.1"/>
    </source>
</evidence>